<keyword evidence="1" id="KW-0812">Transmembrane</keyword>
<evidence type="ECO:0000256" key="1">
    <source>
        <dbReference type="SAM" id="Phobius"/>
    </source>
</evidence>
<dbReference type="Proteomes" id="UP000244855">
    <property type="component" value="Unassembled WGS sequence"/>
</dbReference>
<feature type="transmembrane region" description="Helical" evidence="1">
    <location>
        <begin position="276"/>
        <end position="296"/>
    </location>
</feature>
<sequence length="355" mass="40503">MPSRAVHHDSRTQQPIEHELWYSVVCRYMTFGPGGRDPSRRVLGWQRMCVWSNFELADSSTTFVIFRCKEEIKQKFLNHFTGDGGARLWDHPMLAHAFMLQHKTMQTTAFQHEFADPLYLLEEEGEAVRSVHEHTRRAKNFLALSRRLEQITTDFDILESSINLVKREVKTYERDFCDQPGVAITSKGTSGNGIALLACPPRNVSTLLDDTLGSLIDDIGLARSYNRVYRERARIGINECFAVVNQLDAEQNNHTARESAAIALASRSDNLSLRTIQYMSMLFLPASLASSIFGMGFFTTDVDDNGNSHFFVSTKWWMWVLISVVLTLVCFAIVFWGASWNAERKRISDEDTKEV</sequence>
<protein>
    <recommendedName>
        <fullName evidence="4">Cora-domain-containing protein</fullName>
    </recommendedName>
</protein>
<name>A0A2V1E3X0_9PLEO</name>
<evidence type="ECO:0000313" key="2">
    <source>
        <dbReference type="EMBL" id="PVI05248.1"/>
    </source>
</evidence>
<evidence type="ECO:0000313" key="3">
    <source>
        <dbReference type="Proteomes" id="UP000244855"/>
    </source>
</evidence>
<organism evidence="2 3">
    <name type="scientific">Periconia macrospinosa</name>
    <dbReference type="NCBI Taxonomy" id="97972"/>
    <lineage>
        <taxon>Eukaryota</taxon>
        <taxon>Fungi</taxon>
        <taxon>Dikarya</taxon>
        <taxon>Ascomycota</taxon>
        <taxon>Pezizomycotina</taxon>
        <taxon>Dothideomycetes</taxon>
        <taxon>Pleosporomycetidae</taxon>
        <taxon>Pleosporales</taxon>
        <taxon>Massarineae</taxon>
        <taxon>Periconiaceae</taxon>
        <taxon>Periconia</taxon>
    </lineage>
</organism>
<reference evidence="2 3" key="1">
    <citation type="journal article" date="2018" name="Sci. Rep.">
        <title>Comparative genomics provides insights into the lifestyle and reveals functional heterogeneity of dark septate endophytic fungi.</title>
        <authorList>
            <person name="Knapp D.G."/>
            <person name="Nemeth J.B."/>
            <person name="Barry K."/>
            <person name="Hainaut M."/>
            <person name="Henrissat B."/>
            <person name="Johnson J."/>
            <person name="Kuo A."/>
            <person name="Lim J.H.P."/>
            <person name="Lipzen A."/>
            <person name="Nolan M."/>
            <person name="Ohm R.A."/>
            <person name="Tamas L."/>
            <person name="Grigoriev I.V."/>
            <person name="Spatafora J.W."/>
            <person name="Nagy L.G."/>
            <person name="Kovacs G.M."/>
        </authorList>
    </citation>
    <scope>NUCLEOTIDE SEQUENCE [LARGE SCALE GENOMIC DNA]</scope>
    <source>
        <strain evidence="2 3">DSE2036</strain>
    </source>
</reference>
<dbReference type="OrthoDB" id="2830640at2759"/>
<proteinExistence type="predicted"/>
<feature type="transmembrane region" description="Helical" evidence="1">
    <location>
        <begin position="316"/>
        <end position="338"/>
    </location>
</feature>
<keyword evidence="3" id="KW-1185">Reference proteome</keyword>
<dbReference type="EMBL" id="KZ805315">
    <property type="protein sequence ID" value="PVI05248.1"/>
    <property type="molecule type" value="Genomic_DNA"/>
</dbReference>
<keyword evidence="1" id="KW-0472">Membrane</keyword>
<gene>
    <name evidence="2" type="ORF">DM02DRAFT_112284</name>
</gene>
<keyword evidence="1" id="KW-1133">Transmembrane helix</keyword>
<dbReference type="AlphaFoldDB" id="A0A2V1E3X0"/>
<dbReference type="Gene3D" id="1.20.58.340">
    <property type="entry name" value="Magnesium transport protein CorA, transmembrane region"/>
    <property type="match status" value="1"/>
</dbReference>
<evidence type="ECO:0008006" key="4">
    <source>
        <dbReference type="Google" id="ProtNLM"/>
    </source>
</evidence>
<accession>A0A2V1E3X0</accession>